<proteinExistence type="predicted"/>
<dbReference type="Gene3D" id="2.30.42.10">
    <property type="match status" value="1"/>
</dbReference>
<dbReference type="EMBL" id="JAGTJJ010000013">
    <property type="protein sequence ID" value="MDC3983423.1"/>
    <property type="molecule type" value="Genomic_DNA"/>
</dbReference>
<sequence>MTTRKEADPLPALNVRGERRTGLVRLLAALLIALPLVTLPFATRALVDRGAASLGARLADALDRAFVWRNAEETDAPLHGPDSLDLGLDLPHVPGLDVLPAPAEPPSETLAPARKGSSVRTPAPRGGIHVRADVVARAVQSGVVPSGVPVPASGPRPAGIALQGVGGFGAGLRDGDVLTRIGGAPATSVGVVIGAVAGALKHNAKVITGEVWRGDQRLTVAVEVPPIGRQGVPGRAMPKPRAPAKRAQGPNSPP</sequence>
<dbReference type="RefSeq" id="WP_272423461.1">
    <property type="nucleotide sequence ID" value="NZ_JAGTJJ010000013.1"/>
</dbReference>
<keyword evidence="4" id="KW-1185">Reference proteome</keyword>
<comment type="caution">
    <text evidence="3">The sequence shown here is derived from an EMBL/GenBank/DDBJ whole genome shotgun (WGS) entry which is preliminary data.</text>
</comment>
<dbReference type="InterPro" id="IPR036034">
    <property type="entry name" value="PDZ_sf"/>
</dbReference>
<feature type="region of interest" description="Disordered" evidence="1">
    <location>
        <begin position="227"/>
        <end position="254"/>
    </location>
</feature>
<protein>
    <recommendedName>
        <fullName evidence="5">PDZ domain-containing protein</fullName>
    </recommendedName>
</protein>
<name>A0A9X4ASQ1_9BACT</name>
<evidence type="ECO:0000313" key="3">
    <source>
        <dbReference type="EMBL" id="MDC3983423.1"/>
    </source>
</evidence>
<organism evidence="3 4">
    <name type="scientific">Polyangium jinanense</name>
    <dbReference type="NCBI Taxonomy" id="2829994"/>
    <lineage>
        <taxon>Bacteria</taxon>
        <taxon>Pseudomonadati</taxon>
        <taxon>Myxococcota</taxon>
        <taxon>Polyangia</taxon>
        <taxon>Polyangiales</taxon>
        <taxon>Polyangiaceae</taxon>
        <taxon>Polyangium</taxon>
    </lineage>
</organism>
<feature type="transmembrane region" description="Helical" evidence="2">
    <location>
        <begin position="23"/>
        <end position="42"/>
    </location>
</feature>
<evidence type="ECO:0008006" key="5">
    <source>
        <dbReference type="Google" id="ProtNLM"/>
    </source>
</evidence>
<dbReference type="AlphaFoldDB" id="A0A9X4ASQ1"/>
<feature type="region of interest" description="Disordered" evidence="1">
    <location>
        <begin position="97"/>
        <end position="125"/>
    </location>
</feature>
<accession>A0A9X4ASQ1</accession>
<evidence type="ECO:0000256" key="1">
    <source>
        <dbReference type="SAM" id="MobiDB-lite"/>
    </source>
</evidence>
<reference evidence="3 4" key="1">
    <citation type="submission" date="2021-04" db="EMBL/GenBank/DDBJ databases">
        <title>Genome analysis of Polyangium sp.</title>
        <authorList>
            <person name="Li Y."/>
            <person name="Wang J."/>
        </authorList>
    </citation>
    <scope>NUCLEOTIDE SEQUENCE [LARGE SCALE GENOMIC DNA]</scope>
    <source>
        <strain evidence="3 4">SDU14</strain>
    </source>
</reference>
<gene>
    <name evidence="3" type="ORF">KEG57_23140</name>
</gene>
<dbReference type="Proteomes" id="UP001151081">
    <property type="component" value="Unassembled WGS sequence"/>
</dbReference>
<keyword evidence="2" id="KW-0472">Membrane</keyword>
<keyword evidence="2" id="KW-1133">Transmembrane helix</keyword>
<keyword evidence="2" id="KW-0812">Transmembrane</keyword>
<evidence type="ECO:0000256" key="2">
    <source>
        <dbReference type="SAM" id="Phobius"/>
    </source>
</evidence>
<evidence type="ECO:0000313" key="4">
    <source>
        <dbReference type="Proteomes" id="UP001151081"/>
    </source>
</evidence>
<feature type="compositionally biased region" description="Low complexity" evidence="1">
    <location>
        <begin position="233"/>
        <end position="254"/>
    </location>
</feature>